<dbReference type="Proteomes" id="UP001217918">
    <property type="component" value="Unassembled WGS sequence"/>
</dbReference>
<dbReference type="EMBL" id="JAQQPM010000009">
    <property type="protein sequence ID" value="KAK2075307.1"/>
    <property type="molecule type" value="Genomic_DNA"/>
</dbReference>
<dbReference type="GO" id="GO:0000400">
    <property type="term" value="F:four-way junction DNA binding"/>
    <property type="evidence" value="ECO:0007669"/>
    <property type="project" value="TreeGrafter"/>
</dbReference>
<name>A0AAD9IF43_9PEZI</name>
<protein>
    <submittedName>
        <fullName evidence="4">Uncharacterized protein</fullName>
    </submittedName>
</protein>
<feature type="region of interest" description="Disordered" evidence="3">
    <location>
        <begin position="1"/>
        <end position="35"/>
    </location>
</feature>
<evidence type="ECO:0000256" key="3">
    <source>
        <dbReference type="SAM" id="MobiDB-lite"/>
    </source>
</evidence>
<proteinExistence type="predicted"/>
<dbReference type="GO" id="GO:0033063">
    <property type="term" value="C:Rad51B-Rad51C-Rad51D-XRCC2 complex"/>
    <property type="evidence" value="ECO:0007669"/>
    <property type="project" value="TreeGrafter"/>
</dbReference>
<feature type="compositionally biased region" description="Low complexity" evidence="3">
    <location>
        <begin position="21"/>
        <end position="31"/>
    </location>
</feature>
<dbReference type="PANTHER" id="PTHR46457">
    <property type="entry name" value="DNA REPAIR PROTEIN RAD51 HOMOLOG 4"/>
    <property type="match status" value="1"/>
</dbReference>
<dbReference type="GO" id="GO:0005657">
    <property type="term" value="C:replication fork"/>
    <property type="evidence" value="ECO:0007669"/>
    <property type="project" value="TreeGrafter"/>
</dbReference>
<dbReference type="Gene3D" id="3.40.50.300">
    <property type="entry name" value="P-loop containing nucleotide triphosphate hydrolases"/>
    <property type="match status" value="1"/>
</dbReference>
<gene>
    <name evidence="4" type="ORF">P8C59_009442</name>
</gene>
<sequence length="374" mass="39876">MDDAPSGREQPTRRPPPPASAPASDATSHSALDPVPASLLAARETARRDGCMRKGTIRTGCAEVDETVLLGGFERGCVVGVSAEDDRFALQLGLQSIAHALVAAPAAAAPAARIITTQATAALAPALRACVVAQLLVQQQQQQQQQQDVDARAKALLRRVSLSRVFDVQGLWEALRELEHEAGPAPDVILITHMAGLMKALFAAHKASAHATLQRLASHLRQAARAPPRGGPLVMVLNATGAASPGPASTTAAAKPLDPTLRSIFDAPPARRSRPAFGLVFTQMLDMHLLCTRVPRDRADAQAVAGASSGGGVASGARFVWVVECLLDEIGVWEEEEEEQGREERARKGRRCREQRWGAVDFDGEYRLVDAFRS</sequence>
<dbReference type="GO" id="GO:0005815">
    <property type="term" value="C:microtubule organizing center"/>
    <property type="evidence" value="ECO:0007669"/>
    <property type="project" value="TreeGrafter"/>
</dbReference>
<dbReference type="GO" id="GO:0008094">
    <property type="term" value="F:ATP-dependent activity, acting on DNA"/>
    <property type="evidence" value="ECO:0007669"/>
    <property type="project" value="TreeGrafter"/>
</dbReference>
<keyword evidence="5" id="KW-1185">Reference proteome</keyword>
<dbReference type="GO" id="GO:0000724">
    <property type="term" value="P:double-strand break repair via homologous recombination"/>
    <property type="evidence" value="ECO:0007669"/>
    <property type="project" value="TreeGrafter"/>
</dbReference>
<dbReference type="InterPro" id="IPR051988">
    <property type="entry name" value="HRR_RAD51_Paralog"/>
</dbReference>
<evidence type="ECO:0000256" key="2">
    <source>
        <dbReference type="ARBA" id="ARBA00023242"/>
    </source>
</evidence>
<dbReference type="AlphaFoldDB" id="A0AAD9IF43"/>
<dbReference type="GO" id="GO:0000723">
    <property type="term" value="P:telomere maintenance"/>
    <property type="evidence" value="ECO:0007669"/>
    <property type="project" value="TreeGrafter"/>
</dbReference>
<accession>A0AAD9IF43</accession>
<dbReference type="GO" id="GO:0042148">
    <property type="term" value="P:DNA strand invasion"/>
    <property type="evidence" value="ECO:0007669"/>
    <property type="project" value="TreeGrafter"/>
</dbReference>
<dbReference type="GO" id="GO:0003697">
    <property type="term" value="F:single-stranded DNA binding"/>
    <property type="evidence" value="ECO:0007669"/>
    <property type="project" value="TreeGrafter"/>
</dbReference>
<dbReference type="GO" id="GO:0007131">
    <property type="term" value="P:reciprocal meiotic recombination"/>
    <property type="evidence" value="ECO:0007669"/>
    <property type="project" value="TreeGrafter"/>
</dbReference>
<comment type="caution">
    <text evidence="4">The sequence shown here is derived from an EMBL/GenBank/DDBJ whole genome shotgun (WGS) entry which is preliminary data.</text>
</comment>
<dbReference type="PANTHER" id="PTHR46457:SF1">
    <property type="entry name" value="DNA REPAIR PROTEIN RAD51 HOMOLOG 4"/>
    <property type="match status" value="1"/>
</dbReference>
<evidence type="ECO:0000256" key="1">
    <source>
        <dbReference type="ARBA" id="ARBA00004123"/>
    </source>
</evidence>
<keyword evidence="2" id="KW-0539">Nucleus</keyword>
<comment type="subcellular location">
    <subcellularLocation>
        <location evidence="1">Nucleus</location>
    </subcellularLocation>
</comment>
<evidence type="ECO:0000313" key="4">
    <source>
        <dbReference type="EMBL" id="KAK2075307.1"/>
    </source>
</evidence>
<organism evidence="4 5">
    <name type="scientific">Phyllachora maydis</name>
    <dbReference type="NCBI Taxonomy" id="1825666"/>
    <lineage>
        <taxon>Eukaryota</taxon>
        <taxon>Fungi</taxon>
        <taxon>Dikarya</taxon>
        <taxon>Ascomycota</taxon>
        <taxon>Pezizomycotina</taxon>
        <taxon>Sordariomycetes</taxon>
        <taxon>Sordariomycetidae</taxon>
        <taxon>Phyllachorales</taxon>
        <taxon>Phyllachoraceae</taxon>
        <taxon>Phyllachora</taxon>
    </lineage>
</organism>
<dbReference type="InterPro" id="IPR027417">
    <property type="entry name" value="P-loop_NTPase"/>
</dbReference>
<reference evidence="4" key="1">
    <citation type="journal article" date="2023" name="Mol. Plant Microbe Interact.">
        <title>Elucidating the Obligate Nature and Biological Capacity of an Invasive Fungal Corn Pathogen.</title>
        <authorList>
            <person name="MacCready J.S."/>
            <person name="Roggenkamp E.M."/>
            <person name="Gdanetz K."/>
            <person name="Chilvers M.I."/>
        </authorList>
    </citation>
    <scope>NUCLEOTIDE SEQUENCE</scope>
    <source>
        <strain evidence="4">PM02</strain>
    </source>
</reference>
<evidence type="ECO:0000313" key="5">
    <source>
        <dbReference type="Proteomes" id="UP001217918"/>
    </source>
</evidence>